<keyword evidence="3" id="KW-1185">Reference proteome</keyword>
<dbReference type="RefSeq" id="WP_209770726.1">
    <property type="nucleotide sequence ID" value="NZ_JAGINP010000026.1"/>
</dbReference>
<name>A0ABS4SV02_9PROT</name>
<evidence type="ECO:0000313" key="3">
    <source>
        <dbReference type="Proteomes" id="UP000781958"/>
    </source>
</evidence>
<accession>A0ABS4SV02</accession>
<comment type="caution">
    <text evidence="2">The sequence shown here is derived from an EMBL/GenBank/DDBJ whole genome shotgun (WGS) entry which is preliminary data.</text>
</comment>
<sequence length="134" mass="13850">MPAHTPCAPAPVVTHRTWSGPSGSGGGAGRGAAESWTYTIGFDLGGNPVRFDIARPEESAAPGEGPEEGLRPLVQGWRTAGGEWYGLYRCATGCATARLSPLEVESIETAAKMALVAGSPEQHPAEVTPPEPGR</sequence>
<dbReference type="Proteomes" id="UP000781958">
    <property type="component" value="Unassembled WGS sequence"/>
</dbReference>
<gene>
    <name evidence="2" type="ORF">J2851_005844</name>
</gene>
<dbReference type="EMBL" id="JAGINP010000026">
    <property type="protein sequence ID" value="MBP2296029.1"/>
    <property type="molecule type" value="Genomic_DNA"/>
</dbReference>
<feature type="region of interest" description="Disordered" evidence="1">
    <location>
        <begin position="1"/>
        <end position="32"/>
    </location>
</feature>
<reference evidence="2 3" key="1">
    <citation type="submission" date="2021-03" db="EMBL/GenBank/DDBJ databases">
        <title>Genomic Encyclopedia of Type Strains, Phase III (KMG-III): the genomes of soil and plant-associated and newly described type strains.</title>
        <authorList>
            <person name="Whitman W."/>
        </authorList>
    </citation>
    <scope>NUCLEOTIDE SEQUENCE [LARGE SCALE GENOMIC DNA]</scope>
    <source>
        <strain evidence="2 3">IMMIB AFH-6</strain>
    </source>
</reference>
<proteinExistence type="predicted"/>
<organism evidence="2 3">
    <name type="scientific">Azospirillum rugosum</name>
    <dbReference type="NCBI Taxonomy" id="416170"/>
    <lineage>
        <taxon>Bacteria</taxon>
        <taxon>Pseudomonadati</taxon>
        <taxon>Pseudomonadota</taxon>
        <taxon>Alphaproteobacteria</taxon>
        <taxon>Rhodospirillales</taxon>
        <taxon>Azospirillaceae</taxon>
        <taxon>Azospirillum</taxon>
    </lineage>
</organism>
<evidence type="ECO:0000256" key="1">
    <source>
        <dbReference type="SAM" id="MobiDB-lite"/>
    </source>
</evidence>
<evidence type="ECO:0000313" key="2">
    <source>
        <dbReference type="EMBL" id="MBP2296029.1"/>
    </source>
</evidence>
<protein>
    <submittedName>
        <fullName evidence="2">Uncharacterized protein</fullName>
    </submittedName>
</protein>